<evidence type="ECO:0000313" key="3">
    <source>
        <dbReference type="EMBL" id="CAL4780702.1"/>
    </source>
</evidence>
<reference evidence="2" key="2">
    <citation type="submission" date="2024-04" db="EMBL/GenBank/DDBJ databases">
        <authorList>
            <person name="Chen Y."/>
            <person name="Shah S."/>
            <person name="Dougan E. K."/>
            <person name="Thang M."/>
            <person name="Chan C."/>
        </authorList>
    </citation>
    <scope>NUCLEOTIDE SEQUENCE [LARGE SCALE GENOMIC DNA]</scope>
</reference>
<reference evidence="1" key="1">
    <citation type="submission" date="2022-10" db="EMBL/GenBank/DDBJ databases">
        <authorList>
            <person name="Chen Y."/>
            <person name="Dougan E. K."/>
            <person name="Chan C."/>
            <person name="Rhodes N."/>
            <person name="Thang M."/>
        </authorList>
    </citation>
    <scope>NUCLEOTIDE SEQUENCE</scope>
</reference>
<sequence length="218" mass="24592">METLPDHLCPLLALPGFCIETLRLCSMHNVNLGCLQVCNGSALISLIQAGLYGDPEESLALNLRRTFRDFQLWCRENKVQCSQVPWTTGMVVKKNRNVLMSHKAFNGRIIVEYLAECCERVVDQNLPGNNRAFGQWLCEQVLQGKREWPTPSNPEFGLAAACLKSIARWFNLCERNGRYLTAEAAKDIGDAGKQFIDSHLLLSLLEMRCLQLQDYGSN</sequence>
<comment type="caution">
    <text evidence="1">The sequence shown here is derived from an EMBL/GenBank/DDBJ whole genome shotgun (WGS) entry which is preliminary data.</text>
</comment>
<proteinExistence type="predicted"/>
<evidence type="ECO:0000313" key="2">
    <source>
        <dbReference type="EMBL" id="CAL1146765.1"/>
    </source>
</evidence>
<evidence type="ECO:0000313" key="1">
    <source>
        <dbReference type="EMBL" id="CAI3993390.1"/>
    </source>
</evidence>
<dbReference type="Proteomes" id="UP001152797">
    <property type="component" value="Unassembled WGS sequence"/>
</dbReference>
<dbReference type="EMBL" id="CAMXCT020001824">
    <property type="protein sequence ID" value="CAL1146765.1"/>
    <property type="molecule type" value="Genomic_DNA"/>
</dbReference>
<organism evidence="1">
    <name type="scientific">Cladocopium goreaui</name>
    <dbReference type="NCBI Taxonomy" id="2562237"/>
    <lineage>
        <taxon>Eukaryota</taxon>
        <taxon>Sar</taxon>
        <taxon>Alveolata</taxon>
        <taxon>Dinophyceae</taxon>
        <taxon>Suessiales</taxon>
        <taxon>Symbiodiniaceae</taxon>
        <taxon>Cladocopium</taxon>
    </lineage>
</organism>
<dbReference type="OrthoDB" id="433534at2759"/>
<dbReference type="AlphaFoldDB" id="A0A9P1CKR8"/>
<keyword evidence="4" id="KW-1185">Reference proteome</keyword>
<gene>
    <name evidence="1" type="ORF">C1SCF055_LOCUS20148</name>
</gene>
<evidence type="ECO:0000313" key="4">
    <source>
        <dbReference type="Proteomes" id="UP001152797"/>
    </source>
</evidence>
<protein>
    <submittedName>
        <fullName evidence="3">RanBP2-type domain-containing protein</fullName>
    </submittedName>
</protein>
<dbReference type="EMBL" id="CAMXCT030001824">
    <property type="protein sequence ID" value="CAL4780702.1"/>
    <property type="molecule type" value="Genomic_DNA"/>
</dbReference>
<accession>A0A9P1CKR8</accession>
<dbReference type="EMBL" id="CAMXCT010001824">
    <property type="protein sequence ID" value="CAI3993390.1"/>
    <property type="molecule type" value="Genomic_DNA"/>
</dbReference>
<name>A0A9P1CKR8_9DINO</name>